<dbReference type="Proteomes" id="UP000010420">
    <property type="component" value="Unassembled WGS sequence"/>
</dbReference>
<dbReference type="AlphaFoldDB" id="L1QE25"/>
<dbReference type="PANTHER" id="PTHR47894:SF1">
    <property type="entry name" value="HTH-TYPE TRANSCRIPTIONAL REGULATOR VQSM"/>
    <property type="match status" value="1"/>
</dbReference>
<dbReference type="SUPFAM" id="SSF46689">
    <property type="entry name" value="Homeodomain-like"/>
    <property type="match status" value="1"/>
</dbReference>
<dbReference type="InterPro" id="IPR018060">
    <property type="entry name" value="HTH_AraC"/>
</dbReference>
<dbReference type="Gene3D" id="1.10.10.60">
    <property type="entry name" value="Homeodomain-like"/>
    <property type="match status" value="1"/>
</dbReference>
<protein>
    <submittedName>
        <fullName evidence="5">Transcriptional regulator, AraC family</fullName>
    </submittedName>
</protein>
<name>L1QE25_9CLOT</name>
<dbReference type="STRING" id="545697.HMPREF0216_02020"/>
<dbReference type="EMBL" id="AMEZ01000058">
    <property type="protein sequence ID" value="EKY26238.1"/>
    <property type="molecule type" value="Genomic_DNA"/>
</dbReference>
<proteinExistence type="predicted"/>
<keyword evidence="2" id="KW-0238">DNA-binding</keyword>
<evidence type="ECO:0000313" key="5">
    <source>
        <dbReference type="EMBL" id="EKY26238.1"/>
    </source>
</evidence>
<dbReference type="Pfam" id="PF12625">
    <property type="entry name" value="Arabinose_bd"/>
    <property type="match status" value="1"/>
</dbReference>
<evidence type="ECO:0000256" key="3">
    <source>
        <dbReference type="ARBA" id="ARBA00023163"/>
    </source>
</evidence>
<dbReference type="PATRIC" id="fig|545697.3.peg.1987"/>
<dbReference type="eggNOG" id="COG2207">
    <property type="taxonomic scope" value="Bacteria"/>
</dbReference>
<dbReference type="PROSITE" id="PS01124">
    <property type="entry name" value="HTH_ARAC_FAMILY_2"/>
    <property type="match status" value="1"/>
</dbReference>
<organism evidence="5 6">
    <name type="scientific">Clostridium celatum DSM 1785</name>
    <dbReference type="NCBI Taxonomy" id="545697"/>
    <lineage>
        <taxon>Bacteria</taxon>
        <taxon>Bacillati</taxon>
        <taxon>Bacillota</taxon>
        <taxon>Clostridia</taxon>
        <taxon>Eubacteriales</taxon>
        <taxon>Clostridiaceae</taxon>
        <taxon>Clostridium</taxon>
    </lineage>
</organism>
<dbReference type="Pfam" id="PF12833">
    <property type="entry name" value="HTH_18"/>
    <property type="match status" value="1"/>
</dbReference>
<feature type="domain" description="HTH araC/xylS-type" evidence="4">
    <location>
        <begin position="237"/>
        <end position="335"/>
    </location>
</feature>
<sequence length="336" mass="38717">MQKNNIGCDILRRFILEGKYVDLFKHYGINMEEVLRKAELPEDLFSKKSSTMLQKEYFKFMEVVGGFIENSEVPVKMASMDNIECFSPPIFAAYCSKNGVRCLERLSKYKKLIGPMVMLLIEKDGIMSVEYTTEDGNYELPQFLVETEFVFLTEIIRRATNEVIIPAKVEMRIPVKTKAFESFLGISVEKGERNIISYHMEDLQKPFISYDESMWNYFKPELSKRLSELDVDTSMGARVRTALTELLPGGMFGIDDVALKLGVSKRTLQRKLSDEGTTFQKQLNNTREMLAINYINNTDMSTSDIAYLLGYQELNSFLRAFTVWTGKSMSEYKKLL</sequence>
<keyword evidence="1" id="KW-0805">Transcription regulation</keyword>
<dbReference type="PANTHER" id="PTHR47894">
    <property type="entry name" value="HTH-TYPE TRANSCRIPTIONAL REGULATOR GADX"/>
    <property type="match status" value="1"/>
</dbReference>
<accession>L1QE25</accession>
<dbReference type="HOGENOM" id="CLU_047522_1_1_9"/>
<dbReference type="GO" id="GO:0005829">
    <property type="term" value="C:cytosol"/>
    <property type="evidence" value="ECO:0007669"/>
    <property type="project" value="TreeGrafter"/>
</dbReference>
<dbReference type="SMART" id="SM00342">
    <property type="entry name" value="HTH_ARAC"/>
    <property type="match status" value="1"/>
</dbReference>
<dbReference type="GO" id="GO:0003700">
    <property type="term" value="F:DNA-binding transcription factor activity"/>
    <property type="evidence" value="ECO:0007669"/>
    <property type="project" value="InterPro"/>
</dbReference>
<keyword evidence="3" id="KW-0804">Transcription</keyword>
<comment type="caution">
    <text evidence="5">The sequence shown here is derived from an EMBL/GenBank/DDBJ whole genome shotgun (WGS) entry which is preliminary data.</text>
</comment>
<dbReference type="InterPro" id="IPR009057">
    <property type="entry name" value="Homeodomain-like_sf"/>
</dbReference>
<evidence type="ECO:0000256" key="1">
    <source>
        <dbReference type="ARBA" id="ARBA00023015"/>
    </source>
</evidence>
<evidence type="ECO:0000259" key="4">
    <source>
        <dbReference type="PROSITE" id="PS01124"/>
    </source>
</evidence>
<evidence type="ECO:0000313" key="6">
    <source>
        <dbReference type="Proteomes" id="UP000010420"/>
    </source>
</evidence>
<reference evidence="5 6" key="1">
    <citation type="submission" date="2012-05" db="EMBL/GenBank/DDBJ databases">
        <authorList>
            <person name="Weinstock G."/>
            <person name="Sodergren E."/>
            <person name="Lobos E.A."/>
            <person name="Fulton L."/>
            <person name="Fulton R."/>
            <person name="Courtney L."/>
            <person name="Fronick C."/>
            <person name="O'Laughlin M."/>
            <person name="Godfrey J."/>
            <person name="Wilson R.M."/>
            <person name="Miner T."/>
            <person name="Farmer C."/>
            <person name="Delehaunty K."/>
            <person name="Cordes M."/>
            <person name="Minx P."/>
            <person name="Tomlinson C."/>
            <person name="Chen J."/>
            <person name="Wollam A."/>
            <person name="Pepin K.H."/>
            <person name="Bhonagiri V."/>
            <person name="Zhang X."/>
            <person name="Suruliraj S."/>
            <person name="Warren W."/>
            <person name="Mitreva M."/>
            <person name="Mardis E.R."/>
            <person name="Wilson R.K."/>
        </authorList>
    </citation>
    <scope>NUCLEOTIDE SEQUENCE [LARGE SCALE GENOMIC DNA]</scope>
    <source>
        <strain evidence="5 6">DSM 1785</strain>
    </source>
</reference>
<gene>
    <name evidence="5" type="ORF">HMPREF0216_02020</name>
</gene>
<keyword evidence="6" id="KW-1185">Reference proteome</keyword>
<dbReference type="InterPro" id="IPR032687">
    <property type="entry name" value="AraC-type_N"/>
</dbReference>
<evidence type="ECO:0000256" key="2">
    <source>
        <dbReference type="ARBA" id="ARBA00023125"/>
    </source>
</evidence>
<dbReference type="GO" id="GO:0000976">
    <property type="term" value="F:transcription cis-regulatory region binding"/>
    <property type="evidence" value="ECO:0007669"/>
    <property type="project" value="TreeGrafter"/>
</dbReference>